<protein>
    <recommendedName>
        <fullName evidence="3">Rv2525c-like glycoside hydrolase-like domain-containing protein</fullName>
    </recommendedName>
</protein>
<dbReference type="InterPro" id="IPR017853">
    <property type="entry name" value="GH"/>
</dbReference>
<sequence length="301" mass="33347">MRHRKLITGLVLSLSLATLALDTSTPPNGPARVPSGAAAPADPEPDPLLDLDPDLDFDPEGAAPTVFRGRGFDTCMTPSVGAMRRWLASPYRAVGVYFGGRGRACPKQPQLTSDWVEEVDEMGWKVLPLYVGSQSPCVRARNKQHVRMGGDPGRQGAREGYDAVRRADALGIGQDSPLYLDMEAYAYRKKKCAQATLTFVRAWNREVRSQGYVPGFYSSADSGVRHMESARRAGVADLPSIMWFARWNRRPDLYGERVLARNAWHPARRIHQYAGNVKERYGGLTMRIDRNLVHAPVAQLG</sequence>
<dbReference type="EMBL" id="BNBT01000190">
    <property type="protein sequence ID" value="GHE93710.1"/>
    <property type="molecule type" value="Genomic_DNA"/>
</dbReference>
<keyword evidence="2" id="KW-0732">Signal</keyword>
<evidence type="ECO:0000259" key="3">
    <source>
        <dbReference type="Pfam" id="PF08924"/>
    </source>
</evidence>
<feature type="region of interest" description="Disordered" evidence="1">
    <location>
        <begin position="23"/>
        <end position="63"/>
    </location>
</feature>
<reference evidence="4" key="1">
    <citation type="journal article" date="2014" name="Int. J. Syst. Evol. Microbiol.">
        <title>Complete genome sequence of Corynebacterium casei LMG S-19264T (=DSM 44701T), isolated from a smear-ripened cheese.</title>
        <authorList>
            <consortium name="US DOE Joint Genome Institute (JGI-PGF)"/>
            <person name="Walter F."/>
            <person name="Albersmeier A."/>
            <person name="Kalinowski J."/>
            <person name="Ruckert C."/>
        </authorList>
    </citation>
    <scope>NUCLEOTIDE SEQUENCE</scope>
    <source>
        <strain evidence="4">JCM 4784</strain>
    </source>
</reference>
<dbReference type="Pfam" id="PF08924">
    <property type="entry name" value="Rv2525c_GlyHyd-like"/>
    <property type="match status" value="1"/>
</dbReference>
<evidence type="ECO:0000256" key="2">
    <source>
        <dbReference type="SAM" id="SignalP"/>
    </source>
</evidence>
<evidence type="ECO:0000313" key="4">
    <source>
        <dbReference type="EMBL" id="GHE93710.1"/>
    </source>
</evidence>
<reference evidence="4" key="2">
    <citation type="submission" date="2020-09" db="EMBL/GenBank/DDBJ databases">
        <authorList>
            <person name="Sun Q."/>
            <person name="Ohkuma M."/>
        </authorList>
    </citation>
    <scope>NUCLEOTIDE SEQUENCE</scope>
    <source>
        <strain evidence="4">JCM 4784</strain>
    </source>
</reference>
<keyword evidence="5" id="KW-1185">Reference proteome</keyword>
<dbReference type="Proteomes" id="UP000608024">
    <property type="component" value="Unassembled WGS sequence"/>
</dbReference>
<feature type="chain" id="PRO_5038054478" description="Rv2525c-like glycoside hydrolase-like domain-containing protein" evidence="2">
    <location>
        <begin position="21"/>
        <end position="301"/>
    </location>
</feature>
<organism evidence="4 5">
    <name type="scientific">Streptomyces longispororuber</name>
    <dbReference type="NCBI Taxonomy" id="68230"/>
    <lineage>
        <taxon>Bacteria</taxon>
        <taxon>Bacillati</taxon>
        <taxon>Actinomycetota</taxon>
        <taxon>Actinomycetes</taxon>
        <taxon>Kitasatosporales</taxon>
        <taxon>Streptomycetaceae</taxon>
        <taxon>Streptomyces</taxon>
    </lineage>
</organism>
<feature type="compositionally biased region" description="Acidic residues" evidence="1">
    <location>
        <begin position="43"/>
        <end position="59"/>
    </location>
</feature>
<dbReference type="Gene3D" id="3.20.20.80">
    <property type="entry name" value="Glycosidases"/>
    <property type="match status" value="1"/>
</dbReference>
<dbReference type="InterPro" id="IPR015020">
    <property type="entry name" value="Rv2525c-like_Glyco_Hydro-like"/>
</dbReference>
<evidence type="ECO:0000256" key="1">
    <source>
        <dbReference type="SAM" id="MobiDB-lite"/>
    </source>
</evidence>
<dbReference type="AlphaFoldDB" id="A0A919AAF4"/>
<comment type="caution">
    <text evidence="4">The sequence shown here is derived from an EMBL/GenBank/DDBJ whole genome shotgun (WGS) entry which is preliminary data.</text>
</comment>
<gene>
    <name evidence="4" type="ORF">GCM10018785_69390</name>
</gene>
<name>A0A919AAF4_9ACTN</name>
<feature type="domain" description="Rv2525c-like glycoside hydrolase-like" evidence="3">
    <location>
        <begin position="85"/>
        <end position="293"/>
    </location>
</feature>
<evidence type="ECO:0000313" key="5">
    <source>
        <dbReference type="Proteomes" id="UP000608024"/>
    </source>
</evidence>
<dbReference type="RefSeq" id="WP_190140150.1">
    <property type="nucleotide sequence ID" value="NZ_BNBT01000190.1"/>
</dbReference>
<dbReference type="SUPFAM" id="SSF51445">
    <property type="entry name" value="(Trans)glycosidases"/>
    <property type="match status" value="1"/>
</dbReference>
<accession>A0A919AAF4</accession>
<proteinExistence type="predicted"/>
<feature type="signal peptide" evidence="2">
    <location>
        <begin position="1"/>
        <end position="20"/>
    </location>
</feature>